<keyword evidence="1" id="KW-0812">Transmembrane</keyword>
<evidence type="ECO:0000256" key="1">
    <source>
        <dbReference type="SAM" id="Phobius"/>
    </source>
</evidence>
<proteinExistence type="predicted"/>
<dbReference type="HOGENOM" id="CLU_022936_2_0_9"/>
<feature type="transmembrane region" description="Helical" evidence="1">
    <location>
        <begin position="387"/>
        <end position="405"/>
    </location>
</feature>
<feature type="transmembrane region" description="Helical" evidence="1">
    <location>
        <begin position="147"/>
        <end position="164"/>
    </location>
</feature>
<keyword evidence="1" id="KW-1133">Transmembrane helix</keyword>
<dbReference type="eggNOG" id="COG3333">
    <property type="taxonomic scope" value="Bacteria"/>
</dbReference>
<keyword evidence="1" id="KW-0472">Membrane</keyword>
<dbReference type="PANTHER" id="PTHR35342:SF5">
    <property type="entry name" value="TRICARBOXYLIC TRANSPORT PROTEIN"/>
    <property type="match status" value="1"/>
</dbReference>
<evidence type="ECO:0000259" key="2">
    <source>
        <dbReference type="Pfam" id="PF01970"/>
    </source>
</evidence>
<keyword evidence="4" id="KW-1185">Reference proteome</keyword>
<feature type="transmembrane region" description="Helical" evidence="1">
    <location>
        <begin position="195"/>
        <end position="216"/>
    </location>
</feature>
<feature type="transmembrane region" description="Helical" evidence="1">
    <location>
        <begin position="257"/>
        <end position="278"/>
    </location>
</feature>
<reference evidence="3" key="1">
    <citation type="submission" date="2010-10" db="EMBL/GenBank/DDBJ databases">
        <authorList>
            <consortium name="US DOE Joint Genome Institute (JGI-PGF)"/>
            <person name="Lucas S."/>
            <person name="Copeland A."/>
            <person name="Lapidus A."/>
            <person name="Bruce D."/>
            <person name="Goodwin L."/>
            <person name="Pitluck S."/>
            <person name="Kyrpides N."/>
            <person name="Mavromatis K."/>
            <person name="Detter J.C."/>
            <person name="Han C."/>
            <person name="Land M."/>
            <person name="Hauser L."/>
            <person name="Markowitz V."/>
            <person name="Cheng J.-F."/>
            <person name="Hugenholtz P."/>
            <person name="Woyke T."/>
            <person name="Wu D."/>
            <person name="Pukall R."/>
            <person name="Wahrenburg C."/>
            <person name="Brambilla E."/>
            <person name="Klenk H.-P."/>
            <person name="Eisen J.A."/>
        </authorList>
    </citation>
    <scope>NUCLEOTIDE SEQUENCE [LARGE SCALE GENOMIC DNA]</scope>
    <source>
        <strain evidence="3">DSM 13965</strain>
    </source>
</reference>
<dbReference type="OrthoDB" id="9781349at2"/>
<evidence type="ECO:0000313" key="4">
    <source>
        <dbReference type="Proteomes" id="UP000005710"/>
    </source>
</evidence>
<feature type="transmembrane region" description="Helical" evidence="1">
    <location>
        <begin position="170"/>
        <end position="188"/>
    </location>
</feature>
<dbReference type="Proteomes" id="UP000005710">
    <property type="component" value="Unassembled WGS sequence"/>
</dbReference>
<sequence length="505" mass="51977">MTSFEWLVRGLDLALDPQTLLWGLVGCLLGTLVGVLPGIGPTSAIAMLLPLTVVLPPGPALVMMAAIYYGAMYGGSTTAIVVNIPGEASSVPTALDGFQLARQGRAGPALGMAALASFVAGTLSLVGLTFFAPALAEVALAFGPPEYFTLTVLAGALVASLSGGHGLKGVAAALLGLLVAMVGLDPVTGAARWTFGWLPLMAGFPFVAVIIGLFAVSEVLLAAEERVTHLYGTRIRGLLPTRQDLRAATPAMLRSSVIGFLLGLLPGCSPSVTTFVAYDAERRLSRHPERFGKGAIEGVAAAEAANNATSTGGFVPLFSLGLPSGPVPAVLLGGLMMYGLDPGPGLFQEHPDLVWTIIASMYVGNVILLVLNLPLIGLWVRVARIPFALLGPAILVLSALGAYSLRYSLFDVGGAMVFGLVGYGLRKLDFPMAPLVLANVLEPMLEESFRQSLTMAGGSAAIFFTRPLAATFLVLAAAVLALGILRRPAAPAGRAQAVGQDAVAG</sequence>
<dbReference type="STRING" id="867903.ThesuDRAFT_01757"/>
<dbReference type="RefSeq" id="WP_006904032.1">
    <property type="nucleotide sequence ID" value="NZ_JH976535.1"/>
</dbReference>
<dbReference type="EMBL" id="AENY02000003">
    <property type="protein sequence ID" value="EKP94033.1"/>
    <property type="molecule type" value="Genomic_DNA"/>
</dbReference>
<feature type="transmembrane region" description="Helical" evidence="1">
    <location>
        <begin position="353"/>
        <end position="380"/>
    </location>
</feature>
<feature type="domain" description="DUF112" evidence="2">
    <location>
        <begin position="20"/>
        <end position="437"/>
    </location>
</feature>
<dbReference type="InterPro" id="IPR002823">
    <property type="entry name" value="DUF112_TM"/>
</dbReference>
<feature type="transmembrane region" description="Helical" evidence="1">
    <location>
        <begin position="317"/>
        <end position="338"/>
    </location>
</feature>
<feature type="transmembrane region" description="Helical" evidence="1">
    <location>
        <begin position="109"/>
        <end position="135"/>
    </location>
</feature>
<gene>
    <name evidence="3" type="ORF">ThesuDRAFT_01757</name>
</gene>
<dbReference type="Pfam" id="PF01970">
    <property type="entry name" value="TctA"/>
    <property type="match status" value="1"/>
</dbReference>
<feature type="transmembrane region" description="Helical" evidence="1">
    <location>
        <begin position="20"/>
        <end position="39"/>
    </location>
</feature>
<feature type="transmembrane region" description="Helical" evidence="1">
    <location>
        <begin position="460"/>
        <end position="485"/>
    </location>
</feature>
<feature type="transmembrane region" description="Helical" evidence="1">
    <location>
        <begin position="46"/>
        <end position="69"/>
    </location>
</feature>
<accession>K6PZ60</accession>
<dbReference type="AlphaFoldDB" id="K6PZ60"/>
<reference evidence="3" key="2">
    <citation type="submission" date="2012-10" db="EMBL/GenBank/DDBJ databases">
        <title>Improved high-quality draft of Thermaerobacter subterraneus C21, DSM 13965.</title>
        <authorList>
            <consortium name="DOE Joint Genome Institute"/>
            <person name="Eisen J."/>
            <person name="Huntemann M."/>
            <person name="Wei C.-L."/>
            <person name="Han J."/>
            <person name="Detter J.C."/>
            <person name="Han C."/>
            <person name="Tapia R."/>
            <person name="Chen A."/>
            <person name="Kyrpides N."/>
            <person name="Mavromatis K."/>
            <person name="Markowitz V."/>
            <person name="Szeto E."/>
            <person name="Ivanova N."/>
            <person name="Mikhailova N."/>
            <person name="Ovchinnikova G."/>
            <person name="Pagani I."/>
            <person name="Pati A."/>
            <person name="Goodwin L."/>
            <person name="Nordberg H.P."/>
            <person name="Cantor M.N."/>
            <person name="Hua S.X."/>
            <person name="Woyke T."/>
            <person name="Eisen J."/>
            <person name="Klenk H.-P."/>
        </authorList>
    </citation>
    <scope>NUCLEOTIDE SEQUENCE [LARGE SCALE GENOMIC DNA]</scope>
    <source>
        <strain evidence="3">DSM 13965</strain>
    </source>
</reference>
<name>K6PZ60_9FIRM</name>
<protein>
    <recommendedName>
        <fullName evidence="2">DUF112 domain-containing protein</fullName>
    </recommendedName>
</protein>
<evidence type="ECO:0000313" key="3">
    <source>
        <dbReference type="EMBL" id="EKP94033.1"/>
    </source>
</evidence>
<dbReference type="PANTHER" id="PTHR35342">
    <property type="entry name" value="TRICARBOXYLIC TRANSPORT PROTEIN"/>
    <property type="match status" value="1"/>
</dbReference>
<comment type="caution">
    <text evidence="3">The sequence shown here is derived from an EMBL/GenBank/DDBJ whole genome shotgun (WGS) entry which is preliminary data.</text>
</comment>
<organism evidence="3 4">
    <name type="scientific">Thermaerobacter subterraneus DSM 13965</name>
    <dbReference type="NCBI Taxonomy" id="867903"/>
    <lineage>
        <taxon>Bacteria</taxon>
        <taxon>Bacillati</taxon>
        <taxon>Bacillota</taxon>
        <taxon>Clostridia</taxon>
        <taxon>Eubacteriales</taxon>
        <taxon>Clostridiales Family XVII. Incertae Sedis</taxon>
        <taxon>Thermaerobacter</taxon>
    </lineage>
</organism>